<dbReference type="AlphaFoldDB" id="A0A7E4UZ49"/>
<feature type="binding site" evidence="5">
    <location>
        <position position="239"/>
    </location>
    <ligand>
        <name>Mg(2+)</name>
        <dbReference type="ChEBI" id="CHEBI:18420"/>
    </ligand>
</feature>
<dbReference type="InterPro" id="IPR023214">
    <property type="entry name" value="HAD_sf"/>
</dbReference>
<dbReference type="GO" id="GO:0005737">
    <property type="term" value="C:cytoplasm"/>
    <property type="evidence" value="ECO:0007669"/>
    <property type="project" value="TreeGrafter"/>
</dbReference>
<evidence type="ECO:0000256" key="1">
    <source>
        <dbReference type="ARBA" id="ARBA00022801"/>
    </source>
</evidence>
<sequence>MTNVPEVFWTKYDSYIFDADGVLWRGKNPIPGSSTLVNALIDAGKQVIILTNNSTKPLSSVLSKLKKLEYTSVSEKNVVTAGIVTADYLAKKKSNLPVYLVGSEGLKSTLEEYGVKSFGVGPDPITQYTDETILSNIDFKTPVSAVVTSFDSHVSYAKIMRAANYLNNPEVDFVVTNEDATFPGDVPGVVIPGSGVVAAAVKTASSRVPKVMGKPSEYMINYIIETYKINPAKTVMIGDRLDTDIQFGNSHGLDTILTLTGVHTQTEVDKAIADNRLDLVPKAVISSIFALMK</sequence>
<protein>
    <submittedName>
        <fullName evidence="7">HAD-IIA family hydrolase</fullName>
    </submittedName>
</protein>
<evidence type="ECO:0000313" key="6">
    <source>
        <dbReference type="Proteomes" id="UP000492821"/>
    </source>
</evidence>
<feature type="binding site" evidence="5">
    <location>
        <position position="18"/>
    </location>
    <ligand>
        <name>Mg(2+)</name>
        <dbReference type="ChEBI" id="CHEBI:18420"/>
    </ligand>
</feature>
<feature type="active site" description="Proton donor" evidence="3">
    <location>
        <position position="20"/>
    </location>
</feature>
<dbReference type="Pfam" id="PF13344">
    <property type="entry name" value="Hydrolase_6"/>
    <property type="match status" value="1"/>
</dbReference>
<dbReference type="Gene3D" id="3.40.50.1000">
    <property type="entry name" value="HAD superfamily/HAD-like"/>
    <property type="match status" value="2"/>
</dbReference>
<dbReference type="GO" id="GO:0046872">
    <property type="term" value="F:metal ion binding"/>
    <property type="evidence" value="ECO:0007669"/>
    <property type="project" value="UniProtKB-KW"/>
</dbReference>
<evidence type="ECO:0000256" key="4">
    <source>
        <dbReference type="PIRSR" id="PIRSR000915-2"/>
    </source>
</evidence>
<keyword evidence="6" id="KW-1185">Reference proteome</keyword>
<reference evidence="6" key="1">
    <citation type="journal article" date="2013" name="Genetics">
        <title>The draft genome and transcriptome of Panagrellus redivivus are shaped by the harsh demands of a free-living lifestyle.</title>
        <authorList>
            <person name="Srinivasan J."/>
            <person name="Dillman A.R."/>
            <person name="Macchietto M.G."/>
            <person name="Heikkinen L."/>
            <person name="Lakso M."/>
            <person name="Fracchia K.M."/>
            <person name="Antoshechkin I."/>
            <person name="Mortazavi A."/>
            <person name="Wong G."/>
            <person name="Sternberg P.W."/>
        </authorList>
    </citation>
    <scope>NUCLEOTIDE SEQUENCE [LARGE SCALE GENOMIC DNA]</scope>
    <source>
        <strain evidence="6">MT8872</strain>
    </source>
</reference>
<evidence type="ECO:0000256" key="3">
    <source>
        <dbReference type="PIRSR" id="PIRSR000915-1"/>
    </source>
</evidence>
<feature type="active site" description="Nucleophile" evidence="3">
    <location>
        <position position="18"/>
    </location>
</feature>
<evidence type="ECO:0000256" key="2">
    <source>
        <dbReference type="PIRNR" id="PIRNR000915"/>
    </source>
</evidence>
<dbReference type="InterPro" id="IPR006349">
    <property type="entry name" value="PGP_euk"/>
</dbReference>
<dbReference type="NCBIfam" id="TIGR01460">
    <property type="entry name" value="HAD-SF-IIA"/>
    <property type="match status" value="1"/>
</dbReference>
<accession>A0A7E4UZ49</accession>
<keyword evidence="1 2" id="KW-0378">Hydrolase</keyword>
<dbReference type="InterPro" id="IPR006357">
    <property type="entry name" value="HAD-SF_hydro_IIA"/>
</dbReference>
<name>A0A7E4UZ49_PANRE</name>
<dbReference type="NCBIfam" id="TIGR01452">
    <property type="entry name" value="PGP_euk"/>
    <property type="match status" value="1"/>
</dbReference>
<dbReference type="PIRSF" id="PIRSF000915">
    <property type="entry name" value="PGP-type_phosphatase"/>
    <property type="match status" value="1"/>
</dbReference>
<dbReference type="PANTHER" id="PTHR19288">
    <property type="entry name" value="4-NITROPHENYLPHOSPHATASE-RELATED"/>
    <property type="match status" value="1"/>
</dbReference>
<comment type="cofactor">
    <cofactor evidence="5">
        <name>Mg(2+)</name>
        <dbReference type="ChEBI" id="CHEBI:18420"/>
    </cofactor>
    <text evidence="5">Divalent metal ions. Mg(2+) is the most effective.</text>
</comment>
<feature type="binding site" evidence="5">
    <location>
        <position position="20"/>
    </location>
    <ligand>
        <name>Mg(2+)</name>
        <dbReference type="ChEBI" id="CHEBI:18420"/>
    </ligand>
</feature>
<dbReference type="InterPro" id="IPR036412">
    <property type="entry name" value="HAD-like_sf"/>
</dbReference>
<comment type="similarity">
    <text evidence="2">Belongs to the HAD-like hydrolase superfamily.</text>
</comment>
<dbReference type="GO" id="GO:0016791">
    <property type="term" value="F:phosphatase activity"/>
    <property type="evidence" value="ECO:0007669"/>
    <property type="project" value="InterPro"/>
</dbReference>
<dbReference type="Pfam" id="PF13242">
    <property type="entry name" value="Hydrolase_like"/>
    <property type="match status" value="1"/>
</dbReference>
<evidence type="ECO:0000256" key="5">
    <source>
        <dbReference type="PIRSR" id="PIRSR000915-3"/>
    </source>
</evidence>
<proteinExistence type="inferred from homology"/>
<dbReference type="PANTHER" id="PTHR19288:SF93">
    <property type="entry name" value="FI11325P-RELATED"/>
    <property type="match status" value="1"/>
</dbReference>
<keyword evidence="5" id="KW-0460">Magnesium</keyword>
<dbReference type="SUPFAM" id="SSF56784">
    <property type="entry name" value="HAD-like"/>
    <property type="match status" value="1"/>
</dbReference>
<reference evidence="7" key="2">
    <citation type="submission" date="2020-10" db="UniProtKB">
        <authorList>
            <consortium name="WormBaseParasite"/>
        </authorList>
    </citation>
    <scope>IDENTIFICATION</scope>
</reference>
<dbReference type="WBParaSite" id="Pan_g14265.t1">
    <property type="protein sequence ID" value="Pan_g14265.t1"/>
    <property type="gene ID" value="Pan_g14265"/>
</dbReference>
<dbReference type="Proteomes" id="UP000492821">
    <property type="component" value="Unassembled WGS sequence"/>
</dbReference>
<keyword evidence="5" id="KW-0479">Metal-binding</keyword>
<evidence type="ECO:0000313" key="7">
    <source>
        <dbReference type="WBParaSite" id="Pan_g14265.t1"/>
    </source>
</evidence>
<organism evidence="6 7">
    <name type="scientific">Panagrellus redivivus</name>
    <name type="common">Microworm</name>
    <dbReference type="NCBI Taxonomy" id="6233"/>
    <lineage>
        <taxon>Eukaryota</taxon>
        <taxon>Metazoa</taxon>
        <taxon>Ecdysozoa</taxon>
        <taxon>Nematoda</taxon>
        <taxon>Chromadorea</taxon>
        <taxon>Rhabditida</taxon>
        <taxon>Tylenchina</taxon>
        <taxon>Panagrolaimomorpha</taxon>
        <taxon>Panagrolaimoidea</taxon>
        <taxon>Panagrolaimidae</taxon>
        <taxon>Panagrellus</taxon>
    </lineage>
</organism>
<feature type="binding site" evidence="4">
    <location>
        <position position="214"/>
    </location>
    <ligand>
        <name>substrate</name>
    </ligand>
</feature>